<accession>A0ABS2GR76</accession>
<sequence length="179" mass="21109">MIKHAGIRTIATLLCLGTGTLAFAHPLLLSVSDHHNSSLPVYDQRQQDQMLFALPQSSDNPKLWTEMTPKERADIWPYLTPRMQRFYWRSMTDLERRQMRAEFSPSVKEKFRKRYVSPDNCGNPEHAQQARYRLSPEERQRMREQIREMHIEFYRFHHRAPTGQAADVPPPPELPTPNQ</sequence>
<comment type="caution">
    <text evidence="2">The sequence shown here is derived from an EMBL/GenBank/DDBJ whole genome shotgun (WGS) entry which is preliminary data.</text>
</comment>
<dbReference type="EMBL" id="JACJKX010000004">
    <property type="protein sequence ID" value="MBM6928340.1"/>
    <property type="molecule type" value="Genomic_DNA"/>
</dbReference>
<protein>
    <recommendedName>
        <fullName evidence="4">DUF3106 domain-containing protein</fullName>
    </recommendedName>
</protein>
<feature type="region of interest" description="Disordered" evidence="1">
    <location>
        <begin position="158"/>
        <end position="179"/>
    </location>
</feature>
<keyword evidence="3" id="KW-1185">Reference proteome</keyword>
<feature type="compositionally biased region" description="Pro residues" evidence="1">
    <location>
        <begin position="168"/>
        <end position="179"/>
    </location>
</feature>
<organism evidence="2 3">
    <name type="scientific">Parasutterella secunda</name>
    <dbReference type="NCBI Taxonomy" id="626947"/>
    <lineage>
        <taxon>Bacteria</taxon>
        <taxon>Pseudomonadati</taxon>
        <taxon>Pseudomonadota</taxon>
        <taxon>Betaproteobacteria</taxon>
        <taxon>Burkholderiales</taxon>
        <taxon>Sutterellaceae</taxon>
        <taxon>Parasutterella</taxon>
    </lineage>
</organism>
<dbReference type="RefSeq" id="WP_205049933.1">
    <property type="nucleotide sequence ID" value="NZ_JACJKX010000004.1"/>
</dbReference>
<gene>
    <name evidence="2" type="ORF">H5985_03550</name>
</gene>
<dbReference type="Proteomes" id="UP000777002">
    <property type="component" value="Unassembled WGS sequence"/>
</dbReference>
<evidence type="ECO:0000313" key="3">
    <source>
        <dbReference type="Proteomes" id="UP000777002"/>
    </source>
</evidence>
<name>A0ABS2GR76_9BURK</name>
<reference evidence="2 3" key="1">
    <citation type="journal article" date="2021" name="Sci. Rep.">
        <title>The distribution of antibiotic resistance genes in chicken gut microbiota commensals.</title>
        <authorList>
            <person name="Juricova H."/>
            <person name="Matiasovicova J."/>
            <person name="Kubasova T."/>
            <person name="Cejkova D."/>
            <person name="Rychlik I."/>
        </authorList>
    </citation>
    <scope>NUCLEOTIDE SEQUENCE [LARGE SCALE GENOMIC DNA]</scope>
    <source>
        <strain evidence="2 3">An562</strain>
    </source>
</reference>
<proteinExistence type="predicted"/>
<evidence type="ECO:0000256" key="1">
    <source>
        <dbReference type="SAM" id="MobiDB-lite"/>
    </source>
</evidence>
<evidence type="ECO:0008006" key="4">
    <source>
        <dbReference type="Google" id="ProtNLM"/>
    </source>
</evidence>
<evidence type="ECO:0000313" key="2">
    <source>
        <dbReference type="EMBL" id="MBM6928340.1"/>
    </source>
</evidence>